<dbReference type="InterPro" id="IPR007352">
    <property type="entry name" value="DUF420"/>
</dbReference>
<protein>
    <submittedName>
        <fullName evidence="2">DUF420 domain-containing protein</fullName>
    </submittedName>
</protein>
<evidence type="ECO:0000313" key="2">
    <source>
        <dbReference type="EMBL" id="RXF67503.1"/>
    </source>
</evidence>
<keyword evidence="1" id="KW-0812">Transmembrane</keyword>
<feature type="transmembrane region" description="Helical" evidence="1">
    <location>
        <begin position="113"/>
        <end position="137"/>
    </location>
</feature>
<feature type="transmembrane region" description="Helical" evidence="1">
    <location>
        <begin position="44"/>
        <end position="65"/>
    </location>
</feature>
<evidence type="ECO:0000313" key="3">
    <source>
        <dbReference type="Proteomes" id="UP000290848"/>
    </source>
</evidence>
<reference evidence="2 3" key="1">
    <citation type="submission" date="2018-12" db="EMBL/GenBank/DDBJ databases">
        <title>The Draft Genome Sequence of the Soil Bacterium Pedobacter tournemirensis R1.</title>
        <authorList>
            <person name="He J."/>
        </authorList>
    </citation>
    <scope>NUCLEOTIDE SEQUENCE [LARGE SCALE GENOMIC DNA]</scope>
    <source>
        <strain evidence="2 3">R1</strain>
    </source>
</reference>
<accession>A0A4Q0M3W8</accession>
<gene>
    <name evidence="2" type="ORF">EKH83_19345</name>
</gene>
<proteinExistence type="predicted"/>
<dbReference type="AlphaFoldDB" id="A0A4Q0M3W8"/>
<comment type="caution">
    <text evidence="2">The sequence shown here is derived from an EMBL/GenBank/DDBJ whole genome shotgun (WGS) entry which is preliminary data.</text>
</comment>
<keyword evidence="1" id="KW-0472">Membrane</keyword>
<dbReference type="RefSeq" id="WP_128771106.1">
    <property type="nucleotide sequence ID" value="NZ_RXOC01000017.1"/>
</dbReference>
<evidence type="ECO:0000256" key="1">
    <source>
        <dbReference type="SAM" id="Phobius"/>
    </source>
</evidence>
<name>A0A4Q0M3W8_9SPHI</name>
<feature type="transmembrane region" description="Helical" evidence="1">
    <location>
        <begin position="77"/>
        <end position="101"/>
    </location>
</feature>
<dbReference type="Pfam" id="PF04238">
    <property type="entry name" value="DUF420"/>
    <property type="match status" value="1"/>
</dbReference>
<organism evidence="2 3">
    <name type="scientific">Arcticibacter tournemirensis</name>
    <dbReference type="NCBI Taxonomy" id="699437"/>
    <lineage>
        <taxon>Bacteria</taxon>
        <taxon>Pseudomonadati</taxon>
        <taxon>Bacteroidota</taxon>
        <taxon>Sphingobacteriia</taxon>
        <taxon>Sphingobacteriales</taxon>
        <taxon>Sphingobacteriaceae</taxon>
        <taxon>Arcticibacter</taxon>
    </lineage>
</organism>
<dbReference type="PANTHER" id="PTHR37692:SF1">
    <property type="entry name" value="DUF420 DOMAIN-CONTAINING PROTEIN"/>
    <property type="match status" value="1"/>
</dbReference>
<dbReference type="PANTHER" id="PTHR37692">
    <property type="entry name" value="HYPOTHETICAL MEMBRANE SPANNING PROTEIN"/>
    <property type="match status" value="1"/>
</dbReference>
<dbReference type="Proteomes" id="UP000290848">
    <property type="component" value="Unassembled WGS sequence"/>
</dbReference>
<feature type="transmembrane region" description="Helical" evidence="1">
    <location>
        <begin position="158"/>
        <end position="177"/>
    </location>
</feature>
<sequence>MNDKVIFRVITAISIFVFAVVLILQSRVISLFPPGSEIPSWVFFLPRLNAIINATCSILLVASLIQIRSRNIKTHKILNIITFVLSSLFLVSYIIFHATGIQTTYGGAGTVRYIYYFILITHIILAAVVLPLVLLSFYSGLRMNVARHRRLVRWSFPVWLYVTVTGVVVYLMISPYYTF</sequence>
<feature type="transmembrane region" description="Helical" evidence="1">
    <location>
        <begin position="5"/>
        <end position="24"/>
    </location>
</feature>
<dbReference type="EMBL" id="RXOC01000017">
    <property type="protein sequence ID" value="RXF67503.1"/>
    <property type="molecule type" value="Genomic_DNA"/>
</dbReference>
<keyword evidence="1" id="KW-1133">Transmembrane helix</keyword>